<sequence length="567" mass="64751">MPSCSAYNCKNRSEKGLPGVSFHRFPIKDPKRLKEWTRRTRWKNWTPKSSSYLCSDHFERHFFVRSGHGYRLRDTALPTIFNFPDNVCKKTPDGRQRKRITLFPKTPESPTEATSETNEQSCQLLKDQRSDKAQSAQLEKIDWSKLTWHPSTFHDDYCVPQSIQWAKDDGQNGDNVSLNDLWSQGLLFIPKRAIKIKGRWEWLGVEVIGPLSVTQRGHKFVLSVMDFYSRWVEAYPMRTCNGHEIAQNIYDLVSCIGYPYGFLSRISPRCLKEINNALHKLVRLETSFIHHHPQAGSLDQTTKALIDKTVFDLSKQHPDSWDVCLPASVYRLCCTVNPSTRQRPLSLLHSKAASPLVKKPRLLMVDGGEINKFTFVLVEPQAPLSGVQLQCEECRQWHQVTQPTDIKEYEDTRLKNEEHIFTCPGCRVRLEDTGRQTKDGTTEEERGDVGTRRTADPGGKRMGQEEGADGERDGRECEETRGRESVESGGDGRGVGGGWGEEMRGRNVDEADLDGQKVPSKLMHFHREMKEGGPRKMKQLNSYKYELYRELGEPCEGERGCPNSMGG</sequence>
<dbReference type="GO" id="GO:0006357">
    <property type="term" value="P:regulation of transcription by RNA polymerase II"/>
    <property type="evidence" value="ECO:0007669"/>
    <property type="project" value="TreeGrafter"/>
</dbReference>
<comment type="subcellular location">
    <subcellularLocation>
        <location evidence="6">Nucleus</location>
        <location evidence="6">Nucleoplasm</location>
    </subcellularLocation>
</comment>
<keyword evidence="1" id="KW-0479">Metal-binding</keyword>
<reference evidence="9" key="1">
    <citation type="submission" date="2020-10" db="EMBL/GenBank/DDBJ databases">
        <title>Chromosome-scale genome assembly of the Allis shad, Alosa alosa.</title>
        <authorList>
            <person name="Margot Z."/>
            <person name="Christophe K."/>
            <person name="Cabau C."/>
            <person name="Louis A."/>
            <person name="Berthelot C."/>
            <person name="Parey E."/>
            <person name="Roest Crollius H."/>
            <person name="Montfort J."/>
            <person name="Robinson-Rechavi M."/>
            <person name="Bucao C."/>
            <person name="Bouchez O."/>
            <person name="Gislard M."/>
            <person name="Lluch J."/>
            <person name="Milhes M."/>
            <person name="Lampietro C."/>
            <person name="Lopez Roques C."/>
            <person name="Donnadieu C."/>
            <person name="Braasch I."/>
            <person name="Desvignes T."/>
            <person name="Postlethwait J."/>
            <person name="Bobe J."/>
            <person name="Guiguen Y."/>
        </authorList>
    </citation>
    <scope>NUCLEOTIDE SEQUENCE</scope>
    <source>
        <strain evidence="9">M-15738</strain>
        <tissue evidence="9">Blood</tissue>
    </source>
</reference>
<evidence type="ECO:0000256" key="2">
    <source>
        <dbReference type="ARBA" id="ARBA00022771"/>
    </source>
</evidence>
<dbReference type="SMART" id="SM00980">
    <property type="entry name" value="THAP"/>
    <property type="match status" value="1"/>
</dbReference>
<dbReference type="GO" id="GO:0000978">
    <property type="term" value="F:RNA polymerase II cis-regulatory region sequence-specific DNA binding"/>
    <property type="evidence" value="ECO:0007669"/>
    <property type="project" value="TreeGrafter"/>
</dbReference>
<keyword evidence="6" id="KW-0175">Coiled coil</keyword>
<name>A0AAV6GXQ3_9TELE</name>
<evidence type="ECO:0000256" key="5">
    <source>
        <dbReference type="PROSITE-ProRule" id="PRU00309"/>
    </source>
</evidence>
<comment type="caution">
    <text evidence="9">The sequence shown here is derived from an EMBL/GenBank/DDBJ whole genome shotgun (WGS) entry which is preliminary data.</text>
</comment>
<keyword evidence="3" id="KW-0862">Zinc</keyword>
<dbReference type="SMART" id="SM00692">
    <property type="entry name" value="DM3"/>
    <property type="match status" value="1"/>
</dbReference>
<keyword evidence="6" id="KW-0131">Cell cycle</keyword>
<accession>A0AAV6GXQ3</accession>
<keyword evidence="6" id="KW-0805">Transcription regulation</keyword>
<dbReference type="Gene3D" id="3.30.420.10">
    <property type="entry name" value="Ribonuclease H-like superfamily/Ribonuclease H"/>
    <property type="match status" value="1"/>
</dbReference>
<evidence type="ECO:0000313" key="9">
    <source>
        <dbReference type="EMBL" id="KAG5279690.1"/>
    </source>
</evidence>
<dbReference type="GO" id="GO:0003700">
    <property type="term" value="F:DNA-binding transcription factor activity"/>
    <property type="evidence" value="ECO:0007669"/>
    <property type="project" value="UniProtKB-UniRule"/>
</dbReference>
<dbReference type="GO" id="GO:0001935">
    <property type="term" value="P:endothelial cell proliferation"/>
    <property type="evidence" value="ECO:0007669"/>
    <property type="project" value="UniProtKB-UniRule"/>
</dbReference>
<keyword evidence="10" id="KW-1185">Reference proteome</keyword>
<dbReference type="PANTHER" id="PTHR46600">
    <property type="entry name" value="THAP DOMAIN-CONTAINING"/>
    <property type="match status" value="1"/>
</dbReference>
<keyword evidence="6" id="KW-0804">Transcription</keyword>
<dbReference type="AlphaFoldDB" id="A0AAV6GXQ3"/>
<dbReference type="PROSITE" id="PS50950">
    <property type="entry name" value="ZF_THAP"/>
    <property type="match status" value="1"/>
</dbReference>
<feature type="compositionally biased region" description="Gly residues" evidence="7">
    <location>
        <begin position="489"/>
        <end position="500"/>
    </location>
</feature>
<evidence type="ECO:0000256" key="6">
    <source>
        <dbReference type="RuleBase" id="RU369073"/>
    </source>
</evidence>
<dbReference type="InterPro" id="IPR036397">
    <property type="entry name" value="RNaseH_sf"/>
</dbReference>
<dbReference type="SUPFAM" id="SSF53098">
    <property type="entry name" value="Ribonuclease H-like"/>
    <property type="match status" value="1"/>
</dbReference>
<protein>
    <recommendedName>
        <fullName evidence="6">THAP domain-containing protein 1</fullName>
    </recommendedName>
</protein>
<keyword evidence="2 5" id="KW-0863">Zinc-finger</keyword>
<keyword evidence="6" id="KW-0539">Nucleus</keyword>
<dbReference type="Pfam" id="PF05485">
    <property type="entry name" value="THAP"/>
    <property type="match status" value="1"/>
</dbReference>
<dbReference type="EMBL" id="JADWDJ010000006">
    <property type="protein sequence ID" value="KAG5279690.1"/>
    <property type="molecule type" value="Genomic_DNA"/>
</dbReference>
<dbReference type="InterPro" id="IPR012337">
    <property type="entry name" value="RNaseH-like_sf"/>
</dbReference>
<feature type="domain" description="THAP-type" evidence="8">
    <location>
        <begin position="1"/>
        <end position="81"/>
    </location>
</feature>
<feature type="compositionally biased region" description="Low complexity" evidence="7">
    <location>
        <begin position="106"/>
        <end position="119"/>
    </location>
</feature>
<evidence type="ECO:0000256" key="4">
    <source>
        <dbReference type="ARBA" id="ARBA00023125"/>
    </source>
</evidence>
<keyword evidence="4 5" id="KW-0238">DNA-binding</keyword>
<evidence type="ECO:0000256" key="7">
    <source>
        <dbReference type="SAM" id="MobiDB-lite"/>
    </source>
</evidence>
<comment type="similarity">
    <text evidence="6">Belongs to the THAP1 family.</text>
</comment>
<dbReference type="PANTHER" id="PTHR46600:SF7">
    <property type="entry name" value="SI:DKEY-228B2.6-RELATED"/>
    <property type="match status" value="1"/>
</dbReference>
<dbReference type="InterPro" id="IPR006612">
    <property type="entry name" value="THAP_Znf"/>
</dbReference>
<dbReference type="InterPro" id="IPR026516">
    <property type="entry name" value="THAP1/10"/>
</dbReference>
<feature type="region of interest" description="Disordered" evidence="7">
    <location>
        <begin position="433"/>
        <end position="519"/>
    </location>
</feature>
<comment type="function">
    <text evidence="6">DNA-binding transcription regulator that regulates endothelial cell proliferation and G1/S cell-cycle progression. Specifically binds the 5'-[AT]NTNN[GT]GGCA[AGT]-3' core DNA sequence and acts by modulating expression of pRB-E2F cell-cycle target genes.</text>
</comment>
<evidence type="ECO:0000256" key="1">
    <source>
        <dbReference type="ARBA" id="ARBA00022723"/>
    </source>
</evidence>
<evidence type="ECO:0000259" key="8">
    <source>
        <dbReference type="PROSITE" id="PS50950"/>
    </source>
</evidence>
<organism evidence="9 10">
    <name type="scientific">Alosa alosa</name>
    <name type="common">allis shad</name>
    <dbReference type="NCBI Taxonomy" id="278164"/>
    <lineage>
        <taxon>Eukaryota</taxon>
        <taxon>Metazoa</taxon>
        <taxon>Chordata</taxon>
        <taxon>Craniata</taxon>
        <taxon>Vertebrata</taxon>
        <taxon>Euteleostomi</taxon>
        <taxon>Actinopterygii</taxon>
        <taxon>Neopterygii</taxon>
        <taxon>Teleostei</taxon>
        <taxon>Clupei</taxon>
        <taxon>Clupeiformes</taxon>
        <taxon>Clupeoidei</taxon>
        <taxon>Clupeidae</taxon>
        <taxon>Alosa</taxon>
    </lineage>
</organism>
<dbReference type="GO" id="GO:0008270">
    <property type="term" value="F:zinc ion binding"/>
    <property type="evidence" value="ECO:0007669"/>
    <property type="project" value="UniProtKB-KW"/>
</dbReference>
<feature type="region of interest" description="Disordered" evidence="7">
    <location>
        <begin position="92"/>
        <end position="121"/>
    </location>
</feature>
<gene>
    <name evidence="9" type="ORF">AALO_G00080530</name>
</gene>
<feature type="compositionally biased region" description="Basic and acidic residues" evidence="7">
    <location>
        <begin position="433"/>
        <end position="486"/>
    </location>
</feature>
<evidence type="ECO:0000256" key="3">
    <source>
        <dbReference type="ARBA" id="ARBA00022833"/>
    </source>
</evidence>
<dbReference type="GO" id="GO:0005654">
    <property type="term" value="C:nucleoplasm"/>
    <property type="evidence" value="ECO:0007669"/>
    <property type="project" value="UniProtKB-SubCell"/>
</dbReference>
<dbReference type="Proteomes" id="UP000823561">
    <property type="component" value="Chromosome 6"/>
</dbReference>
<proteinExistence type="inferred from homology"/>
<dbReference type="SUPFAM" id="SSF57716">
    <property type="entry name" value="Glucocorticoid receptor-like (DNA-binding domain)"/>
    <property type="match status" value="1"/>
</dbReference>
<evidence type="ECO:0000313" key="10">
    <source>
        <dbReference type="Proteomes" id="UP000823561"/>
    </source>
</evidence>